<protein>
    <submittedName>
        <fullName evidence="5">Uncharacterized protein</fullName>
    </submittedName>
</protein>
<dbReference type="Proteomes" id="UP001164743">
    <property type="component" value="Chromosome 3A"/>
</dbReference>
<keyword evidence="1" id="KW-0479">Metal-binding</keyword>
<keyword evidence="4" id="KW-0807">Transducer</keyword>
<evidence type="ECO:0000256" key="4">
    <source>
        <dbReference type="ARBA" id="ARBA00023224"/>
    </source>
</evidence>
<evidence type="ECO:0000256" key="3">
    <source>
        <dbReference type="ARBA" id="ARBA00023134"/>
    </source>
</evidence>
<dbReference type="PANTHER" id="PTHR10218">
    <property type="entry name" value="GTP-BINDING PROTEIN ALPHA SUBUNIT"/>
    <property type="match status" value="1"/>
</dbReference>
<gene>
    <name evidence="5" type="ORF">PtA15_3A550</name>
</gene>
<organism evidence="5 6">
    <name type="scientific">Puccinia triticina</name>
    <dbReference type="NCBI Taxonomy" id="208348"/>
    <lineage>
        <taxon>Eukaryota</taxon>
        <taxon>Fungi</taxon>
        <taxon>Dikarya</taxon>
        <taxon>Basidiomycota</taxon>
        <taxon>Pucciniomycotina</taxon>
        <taxon>Pucciniomycetes</taxon>
        <taxon>Pucciniales</taxon>
        <taxon>Pucciniaceae</taxon>
        <taxon>Puccinia</taxon>
    </lineage>
</organism>
<dbReference type="PRINTS" id="PR00318">
    <property type="entry name" value="GPROTEINA"/>
</dbReference>
<keyword evidence="6" id="KW-1185">Reference proteome</keyword>
<dbReference type="PANTHER" id="PTHR10218:SF302">
    <property type="entry name" value="GUANINE NUCLEOTIDE-BINDING PROTEIN ALPHA-5 SUBUNIT"/>
    <property type="match status" value="1"/>
</dbReference>
<dbReference type="SUPFAM" id="SSF47895">
    <property type="entry name" value="Transducin (alpha subunit), insertion domain"/>
    <property type="match status" value="1"/>
</dbReference>
<dbReference type="InterPro" id="IPR011025">
    <property type="entry name" value="GproteinA_insert"/>
</dbReference>
<evidence type="ECO:0000256" key="2">
    <source>
        <dbReference type="ARBA" id="ARBA00022741"/>
    </source>
</evidence>
<evidence type="ECO:0000313" key="6">
    <source>
        <dbReference type="Proteomes" id="UP001164743"/>
    </source>
</evidence>
<evidence type="ECO:0000313" key="5">
    <source>
        <dbReference type="EMBL" id="WAQ83181.1"/>
    </source>
</evidence>
<dbReference type="PROSITE" id="PS51882">
    <property type="entry name" value="G_ALPHA"/>
    <property type="match status" value="1"/>
</dbReference>
<dbReference type="InterPro" id="IPR001019">
    <property type="entry name" value="Gprotein_alpha_su"/>
</dbReference>
<dbReference type="RefSeq" id="XP_053018736.1">
    <property type="nucleotide sequence ID" value="XM_053167529.1"/>
</dbReference>
<name>A0ABY7CD86_9BASI</name>
<dbReference type="GeneID" id="77808424"/>
<proteinExistence type="predicted"/>
<accession>A0ABY7CD86</accession>
<evidence type="ECO:0000256" key="1">
    <source>
        <dbReference type="ARBA" id="ARBA00022723"/>
    </source>
</evidence>
<dbReference type="Gene3D" id="1.10.400.10">
    <property type="entry name" value="GI Alpha 1, domain 2-like"/>
    <property type="match status" value="1"/>
</dbReference>
<dbReference type="SMART" id="SM00275">
    <property type="entry name" value="G_alpha"/>
    <property type="match status" value="1"/>
</dbReference>
<dbReference type="Gene3D" id="3.40.50.300">
    <property type="entry name" value="P-loop containing nucleotide triphosphate hydrolases"/>
    <property type="match status" value="1"/>
</dbReference>
<dbReference type="Pfam" id="PF00503">
    <property type="entry name" value="G-alpha"/>
    <property type="match status" value="1"/>
</dbReference>
<keyword evidence="3" id="KW-0342">GTP-binding</keyword>
<dbReference type="InterPro" id="IPR027417">
    <property type="entry name" value="P-loop_NTPase"/>
</dbReference>
<keyword evidence="2" id="KW-0547">Nucleotide-binding</keyword>
<dbReference type="EMBL" id="CP110423">
    <property type="protein sequence ID" value="WAQ83181.1"/>
    <property type="molecule type" value="Genomic_DNA"/>
</dbReference>
<reference evidence="5" key="1">
    <citation type="submission" date="2022-10" db="EMBL/GenBank/DDBJ databases">
        <title>Puccinia triticina Genome sequencing and assembly.</title>
        <authorList>
            <person name="Li C."/>
        </authorList>
    </citation>
    <scope>NUCLEOTIDE SEQUENCE</scope>
    <source>
        <strain evidence="5">Pt15</strain>
    </source>
</reference>
<sequence length="327" mass="38204">MLFPFPPHTHSIAALELSFSAGPRLPSFQVTVRCQDQIGRTALPAPGLPLDPQRQHPAYDQRWLTVFPPIRLTRILSDQTNKAHIESHQQLSPEHQQIYLNHQLKIKSPISDERLLLNRLNVRMLKFSLHESGWDGFMLKYKTERPLDLTLSVAAMQNYLRMSRVLLKTNRLEQSLDRAWKSLLSFGQMIQSLPSQMEKDYLEPQVVAAIHQLWQDPGVRQCFERSREYQLNNSAAYYFDSIDRIEQPHYVPDDQDILCPRVKTTGITKTVIVIGELKYRIEYAQMLYEDDSVNRMQESLNLFDSICNSRWLIMIPEVIKFIRQLQS</sequence>